<dbReference type="Pfam" id="PF01402">
    <property type="entry name" value="RHH_1"/>
    <property type="match status" value="1"/>
</dbReference>
<dbReference type="GO" id="GO:0006355">
    <property type="term" value="P:regulation of DNA-templated transcription"/>
    <property type="evidence" value="ECO:0007669"/>
    <property type="project" value="InterPro"/>
</dbReference>
<dbReference type="InterPro" id="IPR010985">
    <property type="entry name" value="Ribbon_hlx_hlx"/>
</dbReference>
<dbReference type="CDD" id="cd21631">
    <property type="entry name" value="RHH_CopG_NikR-like"/>
    <property type="match status" value="1"/>
</dbReference>
<dbReference type="AlphaFoldDB" id="A0A316A0W3"/>
<dbReference type="Proteomes" id="UP000245469">
    <property type="component" value="Unassembled WGS sequence"/>
</dbReference>
<gene>
    <name evidence="2" type="ORF">BXY45_12146</name>
</gene>
<name>A0A316A0W3_9ACTN</name>
<sequence length="106" mass="11948">MRWQSGQQPLTRGRVWLLMERETGGMLAYVRRTTLKLSDELDARLRYEAQRRGVTIAEVTREALEAHLGGPTRRLGAAAAGRSGRDDVSERIEEILATEFPTPSPR</sequence>
<reference evidence="2 3" key="1">
    <citation type="submission" date="2018-03" db="EMBL/GenBank/DDBJ databases">
        <title>Genomic Encyclopedia of Archaeal and Bacterial Type Strains, Phase II (KMG-II): from individual species to whole genera.</title>
        <authorList>
            <person name="Goeker M."/>
        </authorList>
    </citation>
    <scope>NUCLEOTIDE SEQUENCE [LARGE SCALE GENOMIC DNA]</scope>
    <source>
        <strain evidence="2 3">DSM 44889</strain>
    </source>
</reference>
<comment type="caution">
    <text evidence="2">The sequence shown here is derived from an EMBL/GenBank/DDBJ whole genome shotgun (WGS) entry which is preliminary data.</text>
</comment>
<protein>
    <submittedName>
        <fullName evidence="2">Ribbon-helix-helix CopG family protein</fullName>
    </submittedName>
</protein>
<feature type="domain" description="Ribbon-helix-helix protein CopG" evidence="1">
    <location>
        <begin position="31"/>
        <end position="68"/>
    </location>
</feature>
<evidence type="ECO:0000313" key="2">
    <source>
        <dbReference type="EMBL" id="PWJ51169.1"/>
    </source>
</evidence>
<accession>A0A316A0W3</accession>
<keyword evidence="3" id="KW-1185">Reference proteome</keyword>
<dbReference type="SUPFAM" id="SSF47598">
    <property type="entry name" value="Ribbon-helix-helix"/>
    <property type="match status" value="1"/>
</dbReference>
<dbReference type="EMBL" id="QGDQ01000021">
    <property type="protein sequence ID" value="PWJ51169.1"/>
    <property type="molecule type" value="Genomic_DNA"/>
</dbReference>
<organism evidence="2 3">
    <name type="scientific">Quadrisphaera granulorum</name>
    <dbReference type="NCBI Taxonomy" id="317664"/>
    <lineage>
        <taxon>Bacteria</taxon>
        <taxon>Bacillati</taxon>
        <taxon>Actinomycetota</taxon>
        <taxon>Actinomycetes</taxon>
        <taxon>Kineosporiales</taxon>
        <taxon>Kineosporiaceae</taxon>
        <taxon>Quadrisphaera</taxon>
    </lineage>
</organism>
<proteinExistence type="predicted"/>
<evidence type="ECO:0000313" key="3">
    <source>
        <dbReference type="Proteomes" id="UP000245469"/>
    </source>
</evidence>
<dbReference type="InterPro" id="IPR002145">
    <property type="entry name" value="CopG"/>
</dbReference>
<evidence type="ECO:0000259" key="1">
    <source>
        <dbReference type="Pfam" id="PF01402"/>
    </source>
</evidence>